<evidence type="ECO:0000256" key="1">
    <source>
        <dbReference type="SAM" id="Phobius"/>
    </source>
</evidence>
<evidence type="ECO:0000313" key="2">
    <source>
        <dbReference type="EMBL" id="EWM28469.1"/>
    </source>
</evidence>
<evidence type="ECO:0000313" key="3">
    <source>
        <dbReference type="Proteomes" id="UP000019335"/>
    </source>
</evidence>
<feature type="transmembrane region" description="Helical" evidence="1">
    <location>
        <begin position="36"/>
        <end position="57"/>
    </location>
</feature>
<feature type="transmembrane region" description="Helical" evidence="1">
    <location>
        <begin position="144"/>
        <end position="165"/>
    </location>
</feature>
<protein>
    <submittedName>
        <fullName evidence="2">Uncharacterized protein</fullName>
    </submittedName>
</protein>
<feature type="transmembrane region" description="Helical" evidence="1">
    <location>
        <begin position="101"/>
        <end position="123"/>
    </location>
</feature>
<proteinExistence type="predicted"/>
<gene>
    <name evidence="2" type="ORF">Naga_100190g11</name>
</gene>
<keyword evidence="1" id="KW-0812">Transmembrane</keyword>
<dbReference type="Proteomes" id="UP000019335">
    <property type="component" value="Chromosome 4"/>
</dbReference>
<accession>W7U6Q3</accession>
<dbReference type="EMBL" id="AZIL01000287">
    <property type="protein sequence ID" value="EWM28469.1"/>
    <property type="molecule type" value="Genomic_DNA"/>
</dbReference>
<name>W7U6Q3_9STRA</name>
<keyword evidence="1" id="KW-0472">Membrane</keyword>
<keyword evidence="1" id="KW-1133">Transmembrane helix</keyword>
<reference evidence="2 3" key="1">
    <citation type="journal article" date="2014" name="Mol. Plant">
        <title>Chromosome Scale Genome Assembly and Transcriptome Profiling of Nannochloropsis gaditana in Nitrogen Depletion.</title>
        <authorList>
            <person name="Corteggiani Carpinelli E."/>
            <person name="Telatin A."/>
            <person name="Vitulo N."/>
            <person name="Forcato C."/>
            <person name="D'Angelo M."/>
            <person name="Schiavon R."/>
            <person name="Vezzi A."/>
            <person name="Giacometti G.M."/>
            <person name="Morosinotto T."/>
            <person name="Valle G."/>
        </authorList>
    </citation>
    <scope>NUCLEOTIDE SEQUENCE [LARGE SCALE GENOMIC DNA]</scope>
    <source>
        <strain evidence="2 3">B-31</strain>
    </source>
</reference>
<keyword evidence="3" id="KW-1185">Reference proteome</keyword>
<sequence>MVRLRATRLLHAHSLGNHHDSHTASPLASRLQPPCLPLLLLMLLRVHVMLTFLLVAMDAASSNMSSKAYTRHGIEALKGLLFWAVSIFMPSRDPALFVRLAVVWMVLTFGYSLLLPVVTLLRAEHRRSSNRRSSMWEEEWLRCLIVLNALAGMMIVVKMCLYQGAFRRLLLKDTHKRKRRIRERQMKEQ</sequence>
<dbReference type="AlphaFoldDB" id="W7U6Q3"/>
<comment type="caution">
    <text evidence="2">The sequence shown here is derived from an EMBL/GenBank/DDBJ whole genome shotgun (WGS) entry which is preliminary data.</text>
</comment>
<organism evidence="2 3">
    <name type="scientific">Nannochloropsis gaditana</name>
    <dbReference type="NCBI Taxonomy" id="72520"/>
    <lineage>
        <taxon>Eukaryota</taxon>
        <taxon>Sar</taxon>
        <taxon>Stramenopiles</taxon>
        <taxon>Ochrophyta</taxon>
        <taxon>Eustigmatophyceae</taxon>
        <taxon>Eustigmatales</taxon>
        <taxon>Monodopsidaceae</taxon>
        <taxon>Nannochloropsis</taxon>
    </lineage>
</organism>